<proteinExistence type="predicted"/>
<dbReference type="PANTHER" id="PTHR43304:SF1">
    <property type="entry name" value="PAC DOMAIN-CONTAINING PROTEIN"/>
    <property type="match status" value="1"/>
</dbReference>
<dbReference type="EMBL" id="PGGK01000002">
    <property type="protein sequence ID" value="TGC11051.1"/>
    <property type="molecule type" value="Genomic_DNA"/>
</dbReference>
<keyword evidence="5" id="KW-0418">Kinase</keyword>
<dbReference type="Pfam" id="PF08447">
    <property type="entry name" value="PAS_3"/>
    <property type="match status" value="1"/>
</dbReference>
<evidence type="ECO:0000313" key="7">
    <source>
        <dbReference type="EMBL" id="TGC11051.1"/>
    </source>
</evidence>
<gene>
    <name evidence="7" type="ORF">CUN85_02560</name>
</gene>
<comment type="caution">
    <text evidence="7">The sequence shown here is derived from an EMBL/GenBank/DDBJ whole genome shotgun (WGS) entry which is preliminary data.</text>
</comment>
<evidence type="ECO:0000256" key="1">
    <source>
        <dbReference type="ARBA" id="ARBA00000085"/>
    </source>
</evidence>
<keyword evidence="8" id="KW-1185">Reference proteome</keyword>
<comment type="catalytic activity">
    <reaction evidence="1">
        <text>ATP + protein L-histidine = ADP + protein N-phospho-L-histidine.</text>
        <dbReference type="EC" id="2.7.13.3"/>
    </reaction>
</comment>
<organism evidence="7 8">
    <name type="scientific">Methanolobus halotolerans</name>
    <dbReference type="NCBI Taxonomy" id="2052935"/>
    <lineage>
        <taxon>Archaea</taxon>
        <taxon>Methanobacteriati</taxon>
        <taxon>Methanobacteriota</taxon>
        <taxon>Stenosarchaea group</taxon>
        <taxon>Methanomicrobia</taxon>
        <taxon>Methanosarcinales</taxon>
        <taxon>Methanosarcinaceae</taxon>
        <taxon>Methanolobus</taxon>
    </lineage>
</organism>
<accession>A0A4E0QTA3</accession>
<dbReference type="SUPFAM" id="SSF55785">
    <property type="entry name" value="PYP-like sensor domain (PAS domain)"/>
    <property type="match status" value="1"/>
</dbReference>
<dbReference type="NCBIfam" id="TIGR00229">
    <property type="entry name" value="sensory_box"/>
    <property type="match status" value="1"/>
</dbReference>
<reference evidence="7 8" key="1">
    <citation type="submission" date="2017-11" db="EMBL/GenBank/DDBJ databases">
        <title>Isolation and Characterization of Methanogenic Archaea from Saline Meromictic Lake at Siberia.</title>
        <authorList>
            <person name="Shen Y."/>
            <person name="Huang H.-H."/>
            <person name="Lai M.-C."/>
            <person name="Chen S.-C."/>
        </authorList>
    </citation>
    <scope>NUCLEOTIDE SEQUENCE [LARGE SCALE GENOMIC DNA]</scope>
    <source>
        <strain evidence="7 8">SY-01</strain>
    </source>
</reference>
<dbReference type="Proteomes" id="UP000297295">
    <property type="component" value="Unassembled WGS sequence"/>
</dbReference>
<dbReference type="PANTHER" id="PTHR43304">
    <property type="entry name" value="PHYTOCHROME-LIKE PROTEIN CPH1"/>
    <property type="match status" value="1"/>
</dbReference>
<protein>
    <recommendedName>
        <fullName evidence="2">histidine kinase</fullName>
        <ecNumber evidence="2">2.7.13.3</ecNumber>
    </recommendedName>
</protein>
<dbReference type="GO" id="GO:0004673">
    <property type="term" value="F:protein histidine kinase activity"/>
    <property type="evidence" value="ECO:0007669"/>
    <property type="project" value="UniProtKB-EC"/>
</dbReference>
<keyword evidence="3" id="KW-0597">Phosphoprotein</keyword>
<dbReference type="InterPro" id="IPR000014">
    <property type="entry name" value="PAS"/>
</dbReference>
<dbReference type="InterPro" id="IPR052162">
    <property type="entry name" value="Sensor_kinase/Photoreceptor"/>
</dbReference>
<dbReference type="CDD" id="cd00130">
    <property type="entry name" value="PAS"/>
    <property type="match status" value="1"/>
</dbReference>
<dbReference type="OrthoDB" id="3369at2157"/>
<evidence type="ECO:0000256" key="3">
    <source>
        <dbReference type="ARBA" id="ARBA00022553"/>
    </source>
</evidence>
<dbReference type="Gene3D" id="3.30.450.20">
    <property type="entry name" value="PAS domain"/>
    <property type="match status" value="1"/>
</dbReference>
<name>A0A4E0QTA3_9EURY</name>
<evidence type="ECO:0000256" key="4">
    <source>
        <dbReference type="ARBA" id="ARBA00022679"/>
    </source>
</evidence>
<evidence type="ECO:0000313" key="8">
    <source>
        <dbReference type="Proteomes" id="UP000297295"/>
    </source>
</evidence>
<dbReference type="PROSITE" id="PS50113">
    <property type="entry name" value="PAC"/>
    <property type="match status" value="1"/>
</dbReference>
<evidence type="ECO:0000259" key="6">
    <source>
        <dbReference type="PROSITE" id="PS50113"/>
    </source>
</evidence>
<keyword evidence="4" id="KW-0808">Transferase</keyword>
<dbReference type="AlphaFoldDB" id="A0A4E0QTA3"/>
<dbReference type="InterPro" id="IPR013655">
    <property type="entry name" value="PAS_fold_3"/>
</dbReference>
<dbReference type="EC" id="2.7.13.3" evidence="2"/>
<dbReference type="RefSeq" id="WP_135388684.1">
    <property type="nucleotide sequence ID" value="NZ_PGGK01000002.1"/>
</dbReference>
<evidence type="ECO:0000256" key="2">
    <source>
        <dbReference type="ARBA" id="ARBA00012438"/>
    </source>
</evidence>
<dbReference type="InterPro" id="IPR001610">
    <property type="entry name" value="PAC"/>
</dbReference>
<dbReference type="SMART" id="SM00086">
    <property type="entry name" value="PAC"/>
    <property type="match status" value="1"/>
</dbReference>
<feature type="domain" description="PAC" evidence="6">
    <location>
        <begin position="111"/>
        <end position="154"/>
    </location>
</feature>
<dbReference type="InterPro" id="IPR035965">
    <property type="entry name" value="PAS-like_dom_sf"/>
</dbReference>
<dbReference type="InterPro" id="IPR000700">
    <property type="entry name" value="PAS-assoc_C"/>
</dbReference>
<evidence type="ECO:0000256" key="5">
    <source>
        <dbReference type="ARBA" id="ARBA00022777"/>
    </source>
</evidence>
<sequence>MVRNETELEEQISLEDNYNEKVQPVSTIHGFEMYTRALEELINYIPVIAFVREAKEGGAVEFISEKVSEFGYCAKDFYTGKLAYEDIIDPEDAAGALLELQENAREGAYEFSQTYRIRTRKGQVRWVEENTSIFRNEEGRPVYYTGTLKEIEEQ</sequence>